<evidence type="ECO:0000313" key="3">
    <source>
        <dbReference type="Proteomes" id="UP000239590"/>
    </source>
</evidence>
<accession>A0A2S7IIH7</accession>
<reference evidence="3" key="1">
    <citation type="submission" date="2018-02" db="EMBL/GenBank/DDBJ databases">
        <title>Genome sequencing of Solimonas sp. HR-BB.</title>
        <authorList>
            <person name="Lee Y."/>
            <person name="Jeon C.O."/>
        </authorList>
    </citation>
    <scope>NUCLEOTIDE SEQUENCE [LARGE SCALE GENOMIC DNA]</scope>
    <source>
        <strain evidence="3">HR-U</strain>
    </source>
</reference>
<gene>
    <name evidence="2" type="ORF">C5O19_19800</name>
</gene>
<sequence>MMLLDIYLCQINWWRPSEKVMNLTEVASASIGLGISFLLIQINAYISKTIYQPTIEKLPSTNLLLISNPKLGKLIKKQLHQRIFEDFGIRLLSEKQEANDPIEARKTIASAVARIRDKMRSEPFVCRRLTSYGFVRNLAGGSIVAATILIFIVIYQFKTNGGHLKISVAFFMMYLLSALLAPFMIRHSGQEYAETLIEQYLATPPVNSKTA</sequence>
<dbReference type="AlphaFoldDB" id="A0A2S7IIH7"/>
<feature type="transmembrane region" description="Helical" evidence="1">
    <location>
        <begin position="20"/>
        <end position="40"/>
    </location>
</feature>
<dbReference type="EMBL" id="PTRA01000004">
    <property type="protein sequence ID" value="PQA55657.1"/>
    <property type="molecule type" value="Genomic_DNA"/>
</dbReference>
<feature type="transmembrane region" description="Helical" evidence="1">
    <location>
        <begin position="163"/>
        <end position="185"/>
    </location>
</feature>
<keyword evidence="1" id="KW-0812">Transmembrane</keyword>
<evidence type="ECO:0000313" key="2">
    <source>
        <dbReference type="EMBL" id="PQA55657.1"/>
    </source>
</evidence>
<proteinExistence type="predicted"/>
<feature type="transmembrane region" description="Helical" evidence="1">
    <location>
        <begin position="137"/>
        <end position="157"/>
    </location>
</feature>
<name>A0A2S7IIH7_9BACT</name>
<protein>
    <submittedName>
        <fullName evidence="2">Uncharacterized protein</fullName>
    </submittedName>
</protein>
<comment type="caution">
    <text evidence="2">The sequence shown here is derived from an EMBL/GenBank/DDBJ whole genome shotgun (WGS) entry which is preliminary data.</text>
</comment>
<keyword evidence="1" id="KW-1133">Transmembrane helix</keyword>
<organism evidence="2 3">
    <name type="scientific">Siphonobacter curvatus</name>
    <dbReference type="NCBI Taxonomy" id="2094562"/>
    <lineage>
        <taxon>Bacteria</taxon>
        <taxon>Pseudomonadati</taxon>
        <taxon>Bacteroidota</taxon>
        <taxon>Cytophagia</taxon>
        <taxon>Cytophagales</taxon>
        <taxon>Cytophagaceae</taxon>
        <taxon>Siphonobacter</taxon>
    </lineage>
</organism>
<evidence type="ECO:0000256" key="1">
    <source>
        <dbReference type="SAM" id="Phobius"/>
    </source>
</evidence>
<keyword evidence="1" id="KW-0472">Membrane</keyword>
<dbReference type="Proteomes" id="UP000239590">
    <property type="component" value="Unassembled WGS sequence"/>
</dbReference>
<keyword evidence="3" id="KW-1185">Reference proteome</keyword>